<feature type="chain" id="PRO_5002601222" evidence="2">
    <location>
        <begin position="23"/>
        <end position="491"/>
    </location>
</feature>
<gene>
    <name evidence="3" type="ordered locus">XC_3657</name>
</gene>
<feature type="signal peptide" evidence="2">
    <location>
        <begin position="1"/>
        <end position="22"/>
    </location>
</feature>
<dbReference type="HOGENOM" id="CLU_042913_0_0_6"/>
<feature type="region of interest" description="Disordered" evidence="1">
    <location>
        <begin position="238"/>
        <end position="264"/>
    </location>
</feature>
<feature type="compositionally biased region" description="Low complexity" evidence="1">
    <location>
        <begin position="126"/>
        <end position="146"/>
    </location>
</feature>
<dbReference type="KEGG" id="xcb:XC_3657"/>
<proteinExistence type="predicted"/>
<accession>A0A0H2XCW5</accession>
<feature type="compositionally biased region" description="Basic and acidic residues" evidence="1">
    <location>
        <begin position="100"/>
        <end position="125"/>
    </location>
</feature>
<sequence>MNAMQTAHVLLVAIIASATATAQDHAHHQMHAATAVQVDSAQAVERPALKRMDDVDEAAVGAAASAPTPTSVSSSTSVSASTSTSASSLQAATQAAPPVEMDHAHMQHTEQAAHVHDMQHSDDAAAVHAHAAAPATDAASTVDSAHQTQTHVHGAGSAQPHATPATQTMDNADRQHHAMHDMPHADPADSASPMQEHAHSAGGTPPHAAPATQAMDHASVQHHDMHDMHDMLHADPASTAQQAAHQHTAPAATRSPREPIPTPTADDIAAAFAPLRSHAMHGAGINHYVLLDRLEASDNHTGSGQDWEARAWLGGDIDRLWLRSEGERRRDQTHDASLEAFYGHAISPWWDVLLGARQDLAPGQRQSWAAIGVQGLAPYKFETEATLYLGSGGRAAFRLEAEYDVLLTNRLILQPRVEADVALTDDDRRGIGSGLEEVEAGLRLRYEITRKFAPYIGWVHSRRFGDSAQRADGDDTPARESRFVAGVRVWF</sequence>
<feature type="region of interest" description="Disordered" evidence="1">
    <location>
        <begin position="179"/>
        <end position="219"/>
    </location>
</feature>
<keyword evidence="2" id="KW-0732">Signal</keyword>
<dbReference type="Proteomes" id="UP000000420">
    <property type="component" value="Chromosome"/>
</dbReference>
<dbReference type="GO" id="GO:0005507">
    <property type="term" value="F:copper ion binding"/>
    <property type="evidence" value="ECO:0007669"/>
    <property type="project" value="InterPro"/>
</dbReference>
<evidence type="ECO:0000313" key="3">
    <source>
        <dbReference type="EMBL" id="AAY50698.1"/>
    </source>
</evidence>
<dbReference type="Pfam" id="PF05275">
    <property type="entry name" value="CopB"/>
    <property type="match status" value="1"/>
</dbReference>
<feature type="compositionally biased region" description="Low complexity" evidence="1">
    <location>
        <begin position="60"/>
        <end position="97"/>
    </location>
</feature>
<dbReference type="AlphaFoldDB" id="A0A0H2XCW5"/>
<evidence type="ECO:0000313" key="4">
    <source>
        <dbReference type="Proteomes" id="UP000000420"/>
    </source>
</evidence>
<feature type="compositionally biased region" description="Low complexity" evidence="1">
    <location>
        <begin position="238"/>
        <end position="253"/>
    </location>
</feature>
<organism evidence="3 4">
    <name type="scientific">Xanthomonas campestris pv. campestris (strain 8004)</name>
    <dbReference type="NCBI Taxonomy" id="314565"/>
    <lineage>
        <taxon>Bacteria</taxon>
        <taxon>Pseudomonadati</taxon>
        <taxon>Pseudomonadota</taxon>
        <taxon>Gammaproteobacteria</taxon>
        <taxon>Lysobacterales</taxon>
        <taxon>Lysobacteraceae</taxon>
        <taxon>Xanthomonas</taxon>
    </lineage>
</organism>
<dbReference type="GO" id="GO:0009279">
    <property type="term" value="C:cell outer membrane"/>
    <property type="evidence" value="ECO:0007669"/>
    <property type="project" value="InterPro"/>
</dbReference>
<name>A0A0H2XCW5_XANC8</name>
<evidence type="ECO:0000256" key="2">
    <source>
        <dbReference type="SAM" id="SignalP"/>
    </source>
</evidence>
<reference evidence="3 4" key="1">
    <citation type="journal article" date="2005" name="Genome Res.">
        <title>Comparative and functional genomic analyses of the pathogenicity of phytopathogen Xanthomonas campestris pv. campestris.</title>
        <authorList>
            <person name="Qian W."/>
            <person name="Jia Y."/>
            <person name="Ren S.X."/>
            <person name="He Y.Q."/>
            <person name="Feng J.X."/>
            <person name="Lu L.F."/>
            <person name="Sun Q."/>
            <person name="Ying G."/>
            <person name="Tang D.J."/>
            <person name="Tang H."/>
            <person name="Wu W."/>
            <person name="Hao P."/>
            <person name="Wang L."/>
            <person name="Jiang B.L."/>
            <person name="Zeng S."/>
            <person name="Gu W.Y."/>
            <person name="Lu G."/>
            <person name="Rong L."/>
            <person name="Tian Y."/>
            <person name="Yao Z."/>
            <person name="Fu G."/>
            <person name="Chen B."/>
            <person name="Fang R."/>
            <person name="Qiang B."/>
            <person name="Chen Z."/>
            <person name="Zhao G.P."/>
            <person name="Tang J.L."/>
            <person name="He C."/>
        </authorList>
    </citation>
    <scope>NUCLEOTIDE SEQUENCE [LARGE SCALE GENOMIC DNA]</scope>
    <source>
        <strain evidence="3 4">8004</strain>
    </source>
</reference>
<feature type="region of interest" description="Disordered" evidence="1">
    <location>
        <begin position="60"/>
        <end position="167"/>
    </location>
</feature>
<dbReference type="GO" id="GO:0006878">
    <property type="term" value="P:intracellular copper ion homeostasis"/>
    <property type="evidence" value="ECO:0007669"/>
    <property type="project" value="InterPro"/>
</dbReference>
<dbReference type="EMBL" id="CP000050">
    <property type="protein sequence ID" value="AAY50698.1"/>
    <property type="molecule type" value="Genomic_DNA"/>
</dbReference>
<feature type="compositionally biased region" description="Low complexity" evidence="1">
    <location>
        <begin position="200"/>
        <end position="214"/>
    </location>
</feature>
<dbReference type="InterPro" id="IPR007939">
    <property type="entry name" value="Cu-R_B_prcur"/>
</dbReference>
<evidence type="ECO:0000256" key="1">
    <source>
        <dbReference type="SAM" id="MobiDB-lite"/>
    </source>
</evidence>
<dbReference type="SMR" id="A0A0H2XCW5"/>
<protein>
    <submittedName>
        <fullName evidence="3">Copper resistance protein B</fullName>
    </submittedName>
</protein>